<protein>
    <recommendedName>
        <fullName evidence="11">AN1-type domain-containing protein</fullName>
    </recommendedName>
</protein>
<evidence type="ECO:0000313" key="8">
    <source>
        <dbReference type="EMBL" id="ESO10341.1"/>
    </source>
</evidence>
<evidence type="ECO:0000259" key="7">
    <source>
        <dbReference type="PROSITE" id="PS51039"/>
    </source>
</evidence>
<dbReference type="GO" id="GO:0003677">
    <property type="term" value="F:DNA binding"/>
    <property type="evidence" value="ECO:0007669"/>
    <property type="project" value="InterPro"/>
</dbReference>
<keyword evidence="1" id="KW-0479">Metal-binding</keyword>
<proteinExistence type="predicted"/>
<dbReference type="InterPro" id="IPR002653">
    <property type="entry name" value="Znf_A20"/>
</dbReference>
<dbReference type="PROSITE" id="PS51039">
    <property type="entry name" value="ZF_AN1"/>
    <property type="match status" value="1"/>
</dbReference>
<dbReference type="KEGG" id="hro:HELRODRAFT_186276"/>
<dbReference type="Gene3D" id="4.10.1110.10">
    <property type="entry name" value="AN1-like Zinc finger"/>
    <property type="match status" value="1"/>
</dbReference>
<dbReference type="PANTHER" id="PTHR10634:SF149">
    <property type="entry name" value="AN1-TYPE DOMAIN-CONTAINING PROTEIN-RELATED"/>
    <property type="match status" value="1"/>
</dbReference>
<sequence>MEGREDFGFCKGGCGFYGSSATNGFCSLCWKNEIRKNPELGNRLTADNQPTSSPFTIENASSRNWENESDEELSSLNLSFGESRRNLNDIFDEKLNDSMPNFENTETSNVPNKEGNVATSKTKRNKCHVCKKRVGLTGFDCRCGGVFCGLHRYSDTHGCTFDYKEEARKEMTRKNPKVSSQKIEKI</sequence>
<dbReference type="InParanoid" id="T1FNW5"/>
<dbReference type="SMART" id="SM00259">
    <property type="entry name" value="ZnF_A20"/>
    <property type="match status" value="1"/>
</dbReference>
<dbReference type="SUPFAM" id="SSF118310">
    <property type="entry name" value="AN1-like Zinc finger"/>
    <property type="match status" value="1"/>
</dbReference>
<dbReference type="Pfam" id="PF01428">
    <property type="entry name" value="zf-AN1"/>
    <property type="match status" value="1"/>
</dbReference>
<reference evidence="10" key="1">
    <citation type="submission" date="2012-12" db="EMBL/GenBank/DDBJ databases">
        <authorList>
            <person name="Hellsten U."/>
            <person name="Grimwood J."/>
            <person name="Chapman J.A."/>
            <person name="Shapiro H."/>
            <person name="Aerts A."/>
            <person name="Otillar R.P."/>
            <person name="Terry A.Y."/>
            <person name="Boore J.L."/>
            <person name="Simakov O."/>
            <person name="Marletaz F."/>
            <person name="Cho S.-J."/>
            <person name="Edsinger-Gonzales E."/>
            <person name="Havlak P."/>
            <person name="Kuo D.-H."/>
            <person name="Larsson T."/>
            <person name="Lv J."/>
            <person name="Arendt D."/>
            <person name="Savage R."/>
            <person name="Osoegawa K."/>
            <person name="de Jong P."/>
            <person name="Lindberg D.R."/>
            <person name="Seaver E.C."/>
            <person name="Weisblat D.A."/>
            <person name="Putnam N.H."/>
            <person name="Grigoriev I.V."/>
            <person name="Rokhsar D.S."/>
        </authorList>
    </citation>
    <scope>NUCLEOTIDE SEQUENCE</scope>
</reference>
<feature type="domain" description="A20-type" evidence="6">
    <location>
        <begin position="4"/>
        <end position="38"/>
    </location>
</feature>
<dbReference type="SMART" id="SM00154">
    <property type="entry name" value="ZnF_AN1"/>
    <property type="match status" value="1"/>
</dbReference>
<keyword evidence="10" id="KW-1185">Reference proteome</keyword>
<name>T1FNW5_HELRO</name>
<dbReference type="SUPFAM" id="SSF57716">
    <property type="entry name" value="Glucocorticoid receptor-like (DNA-binding domain)"/>
    <property type="match status" value="1"/>
</dbReference>
<evidence type="ECO:0000256" key="2">
    <source>
        <dbReference type="ARBA" id="ARBA00022771"/>
    </source>
</evidence>
<dbReference type="PROSITE" id="PS51036">
    <property type="entry name" value="ZF_A20"/>
    <property type="match status" value="1"/>
</dbReference>
<organism evidence="9 10">
    <name type="scientific">Helobdella robusta</name>
    <name type="common">Californian leech</name>
    <dbReference type="NCBI Taxonomy" id="6412"/>
    <lineage>
        <taxon>Eukaryota</taxon>
        <taxon>Metazoa</taxon>
        <taxon>Spiralia</taxon>
        <taxon>Lophotrochozoa</taxon>
        <taxon>Annelida</taxon>
        <taxon>Clitellata</taxon>
        <taxon>Hirudinea</taxon>
        <taxon>Rhynchobdellida</taxon>
        <taxon>Glossiphoniidae</taxon>
        <taxon>Helobdella</taxon>
    </lineage>
</organism>
<dbReference type="OrthoDB" id="428577at2759"/>
<feature type="domain" description="AN1-type" evidence="7">
    <location>
        <begin position="121"/>
        <end position="167"/>
    </location>
</feature>
<dbReference type="EMBL" id="AMQM01008960">
    <property type="status" value="NOT_ANNOTATED_CDS"/>
    <property type="molecule type" value="Genomic_DNA"/>
</dbReference>
<evidence type="ECO:0000259" key="6">
    <source>
        <dbReference type="PROSITE" id="PS51036"/>
    </source>
</evidence>
<dbReference type="eggNOG" id="KOG3173">
    <property type="taxonomic scope" value="Eukaryota"/>
</dbReference>
<dbReference type="Gene3D" id="1.20.5.4770">
    <property type="match status" value="1"/>
</dbReference>
<feature type="compositionally biased region" description="Polar residues" evidence="5">
    <location>
        <begin position="45"/>
        <end position="63"/>
    </location>
</feature>
<dbReference type="HOGENOM" id="CLU_057016_5_0_1"/>
<evidence type="ECO:0000313" key="9">
    <source>
        <dbReference type="EnsemblMetazoa" id="HelroP186276"/>
    </source>
</evidence>
<dbReference type="FunFam" id="4.10.1110.10:FF:000001">
    <property type="entry name" value="Zinc finger AN1-type containing 6"/>
    <property type="match status" value="1"/>
</dbReference>
<keyword evidence="2 4" id="KW-0863">Zinc-finger</keyword>
<dbReference type="CTD" id="20210512"/>
<dbReference type="FunCoup" id="T1FNW5">
    <property type="interactions" value="118"/>
</dbReference>
<dbReference type="OMA" id="QCELPAK"/>
<evidence type="ECO:0000256" key="3">
    <source>
        <dbReference type="ARBA" id="ARBA00022833"/>
    </source>
</evidence>
<evidence type="ECO:0000256" key="5">
    <source>
        <dbReference type="SAM" id="MobiDB-lite"/>
    </source>
</evidence>
<dbReference type="AlphaFoldDB" id="T1FNW5"/>
<accession>T1FNW5</accession>
<reference evidence="8 10" key="2">
    <citation type="journal article" date="2013" name="Nature">
        <title>Insights into bilaterian evolution from three spiralian genomes.</title>
        <authorList>
            <person name="Simakov O."/>
            <person name="Marletaz F."/>
            <person name="Cho S.J."/>
            <person name="Edsinger-Gonzales E."/>
            <person name="Havlak P."/>
            <person name="Hellsten U."/>
            <person name="Kuo D.H."/>
            <person name="Larsson T."/>
            <person name="Lv J."/>
            <person name="Arendt D."/>
            <person name="Savage R."/>
            <person name="Osoegawa K."/>
            <person name="de Jong P."/>
            <person name="Grimwood J."/>
            <person name="Chapman J.A."/>
            <person name="Shapiro H."/>
            <person name="Aerts A."/>
            <person name="Otillar R.P."/>
            <person name="Terry A.Y."/>
            <person name="Boore J.L."/>
            <person name="Grigoriev I.V."/>
            <person name="Lindberg D.R."/>
            <person name="Seaver E.C."/>
            <person name="Weisblat D.A."/>
            <person name="Putnam N.H."/>
            <person name="Rokhsar D.S."/>
        </authorList>
    </citation>
    <scope>NUCLEOTIDE SEQUENCE</scope>
</reference>
<evidence type="ECO:0000313" key="10">
    <source>
        <dbReference type="Proteomes" id="UP000015101"/>
    </source>
</evidence>
<dbReference type="PANTHER" id="PTHR10634">
    <property type="entry name" value="AN1-TYPE ZINC FINGER PROTEIN"/>
    <property type="match status" value="1"/>
</dbReference>
<keyword evidence="3" id="KW-0862">Zinc</keyword>
<dbReference type="STRING" id="6412.T1FNW5"/>
<dbReference type="EnsemblMetazoa" id="HelroT186276">
    <property type="protein sequence ID" value="HelroP186276"/>
    <property type="gene ID" value="HelroG186276"/>
</dbReference>
<reference evidence="9" key="3">
    <citation type="submission" date="2015-06" db="UniProtKB">
        <authorList>
            <consortium name="EnsemblMetazoa"/>
        </authorList>
    </citation>
    <scope>IDENTIFICATION</scope>
</reference>
<dbReference type="EMBL" id="KB095884">
    <property type="protein sequence ID" value="ESO10341.1"/>
    <property type="molecule type" value="Genomic_DNA"/>
</dbReference>
<dbReference type="Pfam" id="PF01754">
    <property type="entry name" value="zf-A20"/>
    <property type="match status" value="1"/>
</dbReference>
<evidence type="ECO:0008006" key="11">
    <source>
        <dbReference type="Google" id="ProtNLM"/>
    </source>
</evidence>
<dbReference type="InterPro" id="IPR050652">
    <property type="entry name" value="AN1_A20_ZnFinger"/>
</dbReference>
<feature type="region of interest" description="Disordered" evidence="5">
    <location>
        <begin position="41"/>
        <end position="68"/>
    </location>
</feature>
<dbReference type="Proteomes" id="UP000015101">
    <property type="component" value="Unassembled WGS sequence"/>
</dbReference>
<dbReference type="GeneID" id="20210512"/>
<dbReference type="RefSeq" id="XP_009011548.1">
    <property type="nucleotide sequence ID" value="XM_009013300.1"/>
</dbReference>
<dbReference type="InterPro" id="IPR000058">
    <property type="entry name" value="Znf_AN1"/>
</dbReference>
<dbReference type="InterPro" id="IPR035896">
    <property type="entry name" value="AN1-like_Znf"/>
</dbReference>
<dbReference type="GO" id="GO:0008270">
    <property type="term" value="F:zinc ion binding"/>
    <property type="evidence" value="ECO:0007669"/>
    <property type="project" value="UniProtKB-KW"/>
</dbReference>
<gene>
    <name evidence="9" type="primary">20210512</name>
    <name evidence="8" type="ORF">HELRODRAFT_186276</name>
</gene>
<evidence type="ECO:0000256" key="4">
    <source>
        <dbReference type="PROSITE-ProRule" id="PRU00449"/>
    </source>
</evidence>
<evidence type="ECO:0000256" key="1">
    <source>
        <dbReference type="ARBA" id="ARBA00022723"/>
    </source>
</evidence>